<dbReference type="InterPro" id="IPR006076">
    <property type="entry name" value="FAD-dep_OxRdtase"/>
</dbReference>
<gene>
    <name evidence="3" type="ORF">RPE78_17850</name>
</gene>
<evidence type="ECO:0000313" key="3">
    <source>
        <dbReference type="EMBL" id="WRY35944.1"/>
    </source>
</evidence>
<dbReference type="Pfam" id="PF01266">
    <property type="entry name" value="DAO"/>
    <property type="match status" value="1"/>
</dbReference>
<proteinExistence type="predicted"/>
<evidence type="ECO:0000256" key="1">
    <source>
        <dbReference type="ARBA" id="ARBA00023002"/>
    </source>
</evidence>
<dbReference type="EMBL" id="CP135446">
    <property type="protein sequence ID" value="WRY35944.1"/>
    <property type="molecule type" value="Genomic_DNA"/>
</dbReference>
<reference evidence="3 4" key="1">
    <citation type="submission" date="2023-09" db="EMBL/GenBank/DDBJ databases">
        <title>Thioclava shenzhenensis sp. nov., a multidrug resistant bacteria-antagonizing species isolated from coastal seawater.</title>
        <authorList>
            <person name="Long M."/>
        </authorList>
    </citation>
    <scope>NUCLEOTIDE SEQUENCE [LARGE SCALE GENOMIC DNA]</scope>
    <source>
        <strain evidence="3 4">FTW29</strain>
        <plasmid evidence="3 4">unnamed3</plasmid>
    </source>
</reference>
<keyword evidence="3" id="KW-0614">Plasmid</keyword>
<dbReference type="Gene3D" id="3.50.50.60">
    <property type="entry name" value="FAD/NAD(P)-binding domain"/>
    <property type="match status" value="1"/>
</dbReference>
<dbReference type="Proteomes" id="UP001623290">
    <property type="component" value="Plasmid unnamed3"/>
</dbReference>
<dbReference type="PANTHER" id="PTHR13847">
    <property type="entry name" value="SARCOSINE DEHYDROGENASE-RELATED"/>
    <property type="match status" value="1"/>
</dbReference>
<dbReference type="InterPro" id="IPR036188">
    <property type="entry name" value="FAD/NAD-bd_sf"/>
</dbReference>
<dbReference type="Gene3D" id="3.30.9.10">
    <property type="entry name" value="D-Amino Acid Oxidase, subunit A, domain 2"/>
    <property type="match status" value="1"/>
</dbReference>
<dbReference type="PANTHER" id="PTHR13847:SF275">
    <property type="entry name" value="GAMMA-GLUTAMYLPUTRESCINE OXIDOREDUCTASE"/>
    <property type="match status" value="1"/>
</dbReference>
<sequence length="429" mass="44944">MRAETNLWTTSCRERVTCPPLAQDLRADLVVIGAGFTGCSAALEAAGRGASVVVLEAKTLAHGGSGRNVGLVNAGLWLPPEAVVKALGAEAGGRLLQVLGAGPAAVFERIETHGIDCEATRNGTLHLAHAPAGLRDLQSRLRQGRAIGAPLELLGAQETRARTGSAGFHGALLDPRAGTVQPRAYCTGLARAAQAAGARIHAHSAVTSVSRDAGGWQVVANGHRVTAKALLVATNAYHHGLSGLPAPRYVKVRYSQFATQPLPPELRARVLAGGEGCWDTALVMTSIRMDQAGRLILGGMCDASGAGARIHASWARRKLRHLYPALADLPFVHQWQGDIAMTRDHIPKIVECGPQGYAVFGYSGRGIVPGTVFGAACAEALLEQRPDALPLPPRACYTEPFCKTLGAYYEAGATLVHALTPAPVGRPRV</sequence>
<protein>
    <submittedName>
        <fullName evidence="3">FAD-dependent oxidoreductase</fullName>
        <ecNumber evidence="3">1.-.-.-</ecNumber>
    </submittedName>
</protein>
<evidence type="ECO:0000313" key="4">
    <source>
        <dbReference type="Proteomes" id="UP001623290"/>
    </source>
</evidence>
<evidence type="ECO:0000259" key="2">
    <source>
        <dbReference type="Pfam" id="PF01266"/>
    </source>
</evidence>
<name>A0ABZ1E4J6_9RHOB</name>
<dbReference type="GO" id="GO:0016491">
    <property type="term" value="F:oxidoreductase activity"/>
    <property type="evidence" value="ECO:0007669"/>
    <property type="project" value="UniProtKB-KW"/>
</dbReference>
<organism evidence="3 4">
    <name type="scientific">Thioclava litoralis</name>
    <dbReference type="NCBI Taxonomy" id="3076557"/>
    <lineage>
        <taxon>Bacteria</taxon>
        <taxon>Pseudomonadati</taxon>
        <taxon>Pseudomonadota</taxon>
        <taxon>Alphaproteobacteria</taxon>
        <taxon>Rhodobacterales</taxon>
        <taxon>Paracoccaceae</taxon>
        <taxon>Thioclava</taxon>
    </lineage>
</organism>
<keyword evidence="1 3" id="KW-0560">Oxidoreductase</keyword>
<keyword evidence="4" id="KW-1185">Reference proteome</keyword>
<accession>A0ABZ1E4J6</accession>
<geneLocation type="plasmid" evidence="3 4">
    <name>unnamed3</name>
</geneLocation>
<dbReference type="SUPFAM" id="SSF51905">
    <property type="entry name" value="FAD/NAD(P)-binding domain"/>
    <property type="match status" value="1"/>
</dbReference>
<feature type="domain" description="FAD dependent oxidoreductase" evidence="2">
    <location>
        <begin position="28"/>
        <end position="379"/>
    </location>
</feature>
<dbReference type="RefSeq" id="WP_330628269.1">
    <property type="nucleotide sequence ID" value="NZ_CP135446.1"/>
</dbReference>
<dbReference type="EC" id="1.-.-.-" evidence="3"/>